<dbReference type="Proteomes" id="UP000327013">
    <property type="component" value="Chromosome 5"/>
</dbReference>
<protein>
    <submittedName>
        <fullName evidence="2">Uncharacterized protein</fullName>
    </submittedName>
</protein>
<proteinExistence type="predicted"/>
<evidence type="ECO:0000256" key="1">
    <source>
        <dbReference type="SAM" id="MobiDB-lite"/>
    </source>
</evidence>
<reference evidence="2 3" key="1">
    <citation type="submission" date="2019-06" db="EMBL/GenBank/DDBJ databases">
        <title>A chromosomal-level reference genome of Carpinus fangiana (Coryloideae, Betulaceae).</title>
        <authorList>
            <person name="Yang X."/>
            <person name="Wang Z."/>
            <person name="Zhang L."/>
            <person name="Hao G."/>
            <person name="Liu J."/>
            <person name="Yang Y."/>
        </authorList>
    </citation>
    <scope>NUCLEOTIDE SEQUENCE [LARGE SCALE GENOMIC DNA]</scope>
    <source>
        <strain evidence="2">Cfa_2016G</strain>
        <tissue evidence="2">Leaf</tissue>
    </source>
</reference>
<dbReference type="EMBL" id="CM017325">
    <property type="protein sequence ID" value="KAE8055511.1"/>
    <property type="molecule type" value="Genomic_DNA"/>
</dbReference>
<sequence length="56" mass="6126">MGNTSQKSGGRKMREAKNERVKGPEKSAVSKQTGSTVRGRLTDVERKTKTTMARSS</sequence>
<evidence type="ECO:0000313" key="3">
    <source>
        <dbReference type="Proteomes" id="UP000327013"/>
    </source>
</evidence>
<organism evidence="2 3">
    <name type="scientific">Carpinus fangiana</name>
    <dbReference type="NCBI Taxonomy" id="176857"/>
    <lineage>
        <taxon>Eukaryota</taxon>
        <taxon>Viridiplantae</taxon>
        <taxon>Streptophyta</taxon>
        <taxon>Embryophyta</taxon>
        <taxon>Tracheophyta</taxon>
        <taxon>Spermatophyta</taxon>
        <taxon>Magnoliopsida</taxon>
        <taxon>eudicotyledons</taxon>
        <taxon>Gunneridae</taxon>
        <taxon>Pentapetalae</taxon>
        <taxon>rosids</taxon>
        <taxon>fabids</taxon>
        <taxon>Fagales</taxon>
        <taxon>Betulaceae</taxon>
        <taxon>Carpinus</taxon>
    </lineage>
</organism>
<feature type="region of interest" description="Disordered" evidence="1">
    <location>
        <begin position="1"/>
        <end position="56"/>
    </location>
</feature>
<gene>
    <name evidence="2" type="ORF">FH972_012346</name>
</gene>
<accession>A0A5N6R4C1</accession>
<keyword evidence="3" id="KW-1185">Reference proteome</keyword>
<name>A0A5N6R4C1_9ROSI</name>
<feature type="compositionally biased region" description="Basic and acidic residues" evidence="1">
    <location>
        <begin position="12"/>
        <end position="25"/>
    </location>
</feature>
<evidence type="ECO:0000313" key="2">
    <source>
        <dbReference type="EMBL" id="KAE8055511.1"/>
    </source>
</evidence>
<dbReference type="AlphaFoldDB" id="A0A5N6R4C1"/>